<dbReference type="RefSeq" id="WP_169571530.1">
    <property type="nucleotide sequence ID" value="NZ_JABBFV010000003.1"/>
</dbReference>
<evidence type="ECO:0000313" key="4">
    <source>
        <dbReference type="Proteomes" id="UP000519023"/>
    </source>
</evidence>
<gene>
    <name evidence="3" type="ORF">HHL08_05740</name>
</gene>
<organism evidence="3 4">
    <name type="scientific">Sphingobium psychrophilum</name>
    <dbReference type="NCBI Taxonomy" id="2728834"/>
    <lineage>
        <taxon>Bacteria</taxon>
        <taxon>Pseudomonadati</taxon>
        <taxon>Pseudomonadota</taxon>
        <taxon>Alphaproteobacteria</taxon>
        <taxon>Sphingomonadales</taxon>
        <taxon>Sphingomonadaceae</taxon>
        <taxon>Sphingobium</taxon>
    </lineage>
</organism>
<comment type="caution">
    <text evidence="3">The sequence shown here is derived from an EMBL/GenBank/DDBJ whole genome shotgun (WGS) entry which is preliminary data.</text>
</comment>
<dbReference type="InterPro" id="IPR007712">
    <property type="entry name" value="RelE/ParE_toxin"/>
</dbReference>
<name>A0A7X9WTH7_9SPHN</name>
<dbReference type="InterPro" id="IPR035093">
    <property type="entry name" value="RelE/ParE_toxin_dom_sf"/>
</dbReference>
<dbReference type="InterPro" id="IPR051803">
    <property type="entry name" value="TA_system_RelE-like_toxin"/>
</dbReference>
<dbReference type="Pfam" id="PF05016">
    <property type="entry name" value="ParE_toxin"/>
    <property type="match status" value="1"/>
</dbReference>
<protein>
    <submittedName>
        <fullName evidence="3">Type II toxin-antitoxin system RelE/ParE family toxin</fullName>
    </submittedName>
</protein>
<keyword evidence="2" id="KW-1277">Toxin-antitoxin system</keyword>
<proteinExistence type="inferred from homology"/>
<dbReference type="AlphaFoldDB" id="A0A7X9WTH7"/>
<dbReference type="PANTHER" id="PTHR33755:SF6">
    <property type="entry name" value="PLASMID STABILIZATION SYSTEM PROTEIN"/>
    <property type="match status" value="1"/>
</dbReference>
<evidence type="ECO:0000256" key="1">
    <source>
        <dbReference type="ARBA" id="ARBA00006226"/>
    </source>
</evidence>
<evidence type="ECO:0000256" key="2">
    <source>
        <dbReference type="ARBA" id="ARBA00022649"/>
    </source>
</evidence>
<dbReference type="EMBL" id="JABBFV010000003">
    <property type="protein sequence ID" value="NML09651.1"/>
    <property type="molecule type" value="Genomic_DNA"/>
</dbReference>
<comment type="similarity">
    <text evidence="1">Belongs to the RelE toxin family.</text>
</comment>
<dbReference type="Gene3D" id="3.30.2310.20">
    <property type="entry name" value="RelE-like"/>
    <property type="match status" value="1"/>
</dbReference>
<dbReference type="Proteomes" id="UP000519023">
    <property type="component" value="Unassembled WGS sequence"/>
</dbReference>
<reference evidence="3 4" key="1">
    <citation type="submission" date="2020-04" db="EMBL/GenBank/DDBJ databases">
        <title>Sphingobium sp. AR-3-1 isolated from Arctic soil.</title>
        <authorList>
            <person name="Dahal R.H."/>
            <person name="Chaudhary D.K."/>
        </authorList>
    </citation>
    <scope>NUCLEOTIDE SEQUENCE [LARGE SCALE GENOMIC DNA]</scope>
    <source>
        <strain evidence="3 4">AR-3-1</strain>
    </source>
</reference>
<keyword evidence="4" id="KW-1185">Reference proteome</keyword>
<dbReference type="PANTHER" id="PTHR33755">
    <property type="entry name" value="TOXIN PARE1-RELATED"/>
    <property type="match status" value="1"/>
</dbReference>
<accession>A0A7X9WTH7</accession>
<evidence type="ECO:0000313" key="3">
    <source>
        <dbReference type="EMBL" id="NML09651.1"/>
    </source>
</evidence>
<sequence>MIVRWTPEARQDRSDIWDYLVERDPGAAMRMDAMFSVAVSRLADFPMLGHDGAVPGTRELAPHPSYRLVYEVDSDTVWILTLVHAMRLWPPLR</sequence>